<sequence>MTSSGPNPSAPVSSMDDRRWTIAATSTATNGWDQRAAGVDLDLTKKRTTAAPLHPLVLPSYHGFHHGFVSFDSQDLRTLSR</sequence>
<proteinExistence type="predicted"/>
<gene>
    <name evidence="1" type="ORF">TBK1r_66390</name>
</gene>
<evidence type="ECO:0000313" key="2">
    <source>
        <dbReference type="Proteomes" id="UP000318081"/>
    </source>
</evidence>
<reference evidence="1 2" key="1">
    <citation type="submission" date="2019-02" db="EMBL/GenBank/DDBJ databases">
        <title>Deep-cultivation of Planctomycetes and their phenomic and genomic characterization uncovers novel biology.</title>
        <authorList>
            <person name="Wiegand S."/>
            <person name="Jogler M."/>
            <person name="Boedeker C."/>
            <person name="Pinto D."/>
            <person name="Vollmers J."/>
            <person name="Rivas-Marin E."/>
            <person name="Kohn T."/>
            <person name="Peeters S.H."/>
            <person name="Heuer A."/>
            <person name="Rast P."/>
            <person name="Oberbeckmann S."/>
            <person name="Bunk B."/>
            <person name="Jeske O."/>
            <person name="Meyerdierks A."/>
            <person name="Storesund J.E."/>
            <person name="Kallscheuer N."/>
            <person name="Luecker S."/>
            <person name="Lage O.M."/>
            <person name="Pohl T."/>
            <person name="Merkel B.J."/>
            <person name="Hornburger P."/>
            <person name="Mueller R.-W."/>
            <person name="Bruemmer F."/>
            <person name="Labrenz M."/>
            <person name="Spormann A.M."/>
            <person name="Op den Camp H."/>
            <person name="Overmann J."/>
            <person name="Amann R."/>
            <person name="Jetten M.S.M."/>
            <person name="Mascher T."/>
            <person name="Medema M.H."/>
            <person name="Devos D.P."/>
            <person name="Kaster A.-K."/>
            <person name="Ovreas L."/>
            <person name="Rohde M."/>
            <person name="Galperin M.Y."/>
            <person name="Jogler C."/>
        </authorList>
    </citation>
    <scope>NUCLEOTIDE SEQUENCE [LARGE SCALE GENOMIC DNA]</scope>
    <source>
        <strain evidence="1 2">TBK1r</strain>
    </source>
</reference>
<dbReference type="EMBL" id="CP036432">
    <property type="protein sequence ID" value="QDV87608.1"/>
    <property type="molecule type" value="Genomic_DNA"/>
</dbReference>
<name>A0ABX5Y003_9BACT</name>
<dbReference type="Proteomes" id="UP000318081">
    <property type="component" value="Chromosome"/>
</dbReference>
<organism evidence="1 2">
    <name type="scientific">Stieleria magnilauensis</name>
    <dbReference type="NCBI Taxonomy" id="2527963"/>
    <lineage>
        <taxon>Bacteria</taxon>
        <taxon>Pseudomonadati</taxon>
        <taxon>Planctomycetota</taxon>
        <taxon>Planctomycetia</taxon>
        <taxon>Pirellulales</taxon>
        <taxon>Pirellulaceae</taxon>
        <taxon>Stieleria</taxon>
    </lineage>
</organism>
<protein>
    <submittedName>
        <fullName evidence="1">Uncharacterized protein</fullName>
    </submittedName>
</protein>
<keyword evidence="2" id="KW-1185">Reference proteome</keyword>
<evidence type="ECO:0000313" key="1">
    <source>
        <dbReference type="EMBL" id="QDV87608.1"/>
    </source>
</evidence>
<accession>A0ABX5Y003</accession>